<feature type="region of interest" description="Disordered" evidence="1">
    <location>
        <begin position="236"/>
        <end position="258"/>
    </location>
</feature>
<reference evidence="3 4" key="1">
    <citation type="journal article" date="2011" name="Front. Microbiol.">
        <title>Genomic signatures of strain selection and enhancement in Bacillus atrophaeus var. globigii, a historical biowarfare simulant.</title>
        <authorList>
            <person name="Gibbons H.S."/>
            <person name="Broomall S.M."/>
            <person name="McNew L.A."/>
            <person name="Daligault H."/>
            <person name="Chapman C."/>
            <person name="Bruce D."/>
            <person name="Karavis M."/>
            <person name="Krepps M."/>
            <person name="McGregor P.A."/>
            <person name="Hong C."/>
            <person name="Park K.H."/>
            <person name="Akmal A."/>
            <person name="Feldman A."/>
            <person name="Lin J.S."/>
            <person name="Chang W.E."/>
            <person name="Higgs B.W."/>
            <person name="Demirev P."/>
            <person name="Lindquist J."/>
            <person name="Liem A."/>
            <person name="Fochler E."/>
            <person name="Read T.D."/>
            <person name="Tapia R."/>
            <person name="Johnson S."/>
            <person name="Bishop-Lilly K.A."/>
            <person name="Detter C."/>
            <person name="Han C."/>
            <person name="Sozhamannan S."/>
            <person name="Rosenzweig C.N."/>
            <person name="Skowronski E.W."/>
        </authorList>
    </citation>
    <scope>NUCLEOTIDE SEQUENCE [LARGE SCALE GENOMIC DNA]</scope>
    <source>
        <strain evidence="3 4">GYP-17</strain>
    </source>
</reference>
<evidence type="ECO:0000259" key="2">
    <source>
        <dbReference type="PROSITE" id="PS51832"/>
    </source>
</evidence>
<accession>A0A432WPU4</accession>
<dbReference type="Pfam" id="PF13487">
    <property type="entry name" value="HD_5"/>
    <property type="match status" value="1"/>
</dbReference>
<keyword evidence="4" id="KW-1185">Reference proteome</keyword>
<comment type="caution">
    <text evidence="3">The sequence shown here is derived from an EMBL/GenBank/DDBJ whole genome shotgun (WGS) entry which is preliminary data.</text>
</comment>
<gene>
    <name evidence="3" type="ORF">CWE11_03400</name>
</gene>
<evidence type="ECO:0000313" key="4">
    <source>
        <dbReference type="Proteomes" id="UP000288405"/>
    </source>
</evidence>
<dbReference type="Pfam" id="PF07238">
    <property type="entry name" value="PilZ"/>
    <property type="match status" value="1"/>
</dbReference>
<dbReference type="OrthoDB" id="9816273at2"/>
<dbReference type="SUPFAM" id="SSF109604">
    <property type="entry name" value="HD-domain/PDEase-like"/>
    <property type="match status" value="1"/>
</dbReference>
<dbReference type="EMBL" id="PIPM01000002">
    <property type="protein sequence ID" value="RUO35812.1"/>
    <property type="molecule type" value="Genomic_DNA"/>
</dbReference>
<name>A0A432WPU4_9GAMM</name>
<dbReference type="GO" id="GO:0008081">
    <property type="term" value="F:phosphoric diester hydrolase activity"/>
    <property type="evidence" value="ECO:0007669"/>
    <property type="project" value="UniProtKB-ARBA"/>
</dbReference>
<dbReference type="PANTHER" id="PTHR43155:SF2">
    <property type="entry name" value="CYCLIC DI-GMP PHOSPHODIESTERASE PA4108"/>
    <property type="match status" value="1"/>
</dbReference>
<dbReference type="Proteomes" id="UP000288405">
    <property type="component" value="Unassembled WGS sequence"/>
</dbReference>
<dbReference type="InterPro" id="IPR037522">
    <property type="entry name" value="HD_GYP_dom"/>
</dbReference>
<protein>
    <submittedName>
        <fullName evidence="3">Phosphohydrolase</fullName>
    </submittedName>
</protein>
<dbReference type="PROSITE" id="PS51832">
    <property type="entry name" value="HD_GYP"/>
    <property type="match status" value="1"/>
</dbReference>
<keyword evidence="3" id="KW-0378">Hydrolase</keyword>
<proteinExistence type="predicted"/>
<dbReference type="RefSeq" id="WP_126776191.1">
    <property type="nucleotide sequence ID" value="NZ_PIPM01000002.1"/>
</dbReference>
<dbReference type="AlphaFoldDB" id="A0A432WPU4"/>
<sequence length="563" mass="63048">MEEAEFSPVSSKVEVAALLETMTQPGAAQIRLNVGGAEPFPIVILDLEEDDFVSYDLTAIRDLAPKLRRGVEFILLGQSHAGIIRSTPMKMRDFVDKDGRLQCKSDWPKGLDLRQRRAAFRAQLRIGMDVGVRLRTDHEDESKRLELMGDLRDLSATGCLVEFFSQDGASKVLNEMKAELELCFPDSTVFPIVSNVRHIKTDADRQVLTVGFEFDNPSQEKEKQLWNFVREIEREASRSAGDGGNRTPSPLFEQKGENPIALGRRQGHKYATPIARRLARIAGYLDSQMVALRQSQEVNSVQLSAHADRLLDLLKDDREGTLFALRCIHRESPWVMHGLGLAIRMADLAQSRAKIPRDLLKAIVACGMIHDLGKGMLPSSLWKASTLSRDSYVRMQSHVALLVNQMGKCKWLAPVVVQSVIERINERLDGSGYPLGLKSTDLGELARMAMVVDTVDAMSRPRADRAGMTPEQVYRFLLTNTNMYDRNWIEAYIRHFGVIPVGTLVKYKSGQLAWVISLDDKRFIRAVQLTDHEGPPDDKLGEILEGDKLAGLGEIREVVGAEY</sequence>
<dbReference type="PANTHER" id="PTHR43155">
    <property type="entry name" value="CYCLIC DI-GMP PHOSPHODIESTERASE PA4108-RELATED"/>
    <property type="match status" value="1"/>
</dbReference>
<dbReference type="CDD" id="cd00077">
    <property type="entry name" value="HDc"/>
    <property type="match status" value="1"/>
</dbReference>
<dbReference type="InterPro" id="IPR003607">
    <property type="entry name" value="HD/PDEase_dom"/>
</dbReference>
<dbReference type="Gene3D" id="2.40.10.220">
    <property type="entry name" value="predicted glycosyltransferase like domains"/>
    <property type="match status" value="1"/>
</dbReference>
<feature type="domain" description="HD-GYP" evidence="2">
    <location>
        <begin position="314"/>
        <end position="509"/>
    </location>
</feature>
<dbReference type="InterPro" id="IPR009875">
    <property type="entry name" value="PilZ_domain"/>
</dbReference>
<organism evidence="3 4">
    <name type="scientific">Aliidiomarina sanyensis</name>
    <dbReference type="NCBI Taxonomy" id="1249555"/>
    <lineage>
        <taxon>Bacteria</taxon>
        <taxon>Pseudomonadati</taxon>
        <taxon>Pseudomonadota</taxon>
        <taxon>Gammaproteobacteria</taxon>
        <taxon>Alteromonadales</taxon>
        <taxon>Idiomarinaceae</taxon>
        <taxon>Aliidiomarina</taxon>
    </lineage>
</organism>
<dbReference type="Gene3D" id="1.10.3210.10">
    <property type="entry name" value="Hypothetical protein af1432"/>
    <property type="match status" value="1"/>
</dbReference>
<dbReference type="GO" id="GO:0035438">
    <property type="term" value="F:cyclic-di-GMP binding"/>
    <property type="evidence" value="ECO:0007669"/>
    <property type="project" value="InterPro"/>
</dbReference>
<evidence type="ECO:0000256" key="1">
    <source>
        <dbReference type="SAM" id="MobiDB-lite"/>
    </source>
</evidence>
<evidence type="ECO:0000313" key="3">
    <source>
        <dbReference type="EMBL" id="RUO35812.1"/>
    </source>
</evidence>
<dbReference type="SUPFAM" id="SSF141371">
    <property type="entry name" value="PilZ domain-like"/>
    <property type="match status" value="1"/>
</dbReference>